<proteinExistence type="inferred from homology"/>
<keyword evidence="6" id="KW-0326">Glycosidase</keyword>
<reference evidence="6" key="1">
    <citation type="submission" date="2024-06" db="EMBL/GenBank/DDBJ databases">
        <title>Caulobacter inopinatus, sp. nov.</title>
        <authorList>
            <person name="Donachie S.P."/>
        </authorList>
    </citation>
    <scope>NUCLEOTIDE SEQUENCE</scope>
    <source>
        <strain evidence="6">73W</strain>
    </source>
</reference>
<dbReference type="GO" id="GO:0003677">
    <property type="term" value="F:DNA binding"/>
    <property type="evidence" value="ECO:0007669"/>
    <property type="project" value="InterPro"/>
</dbReference>
<evidence type="ECO:0000313" key="6">
    <source>
        <dbReference type="EMBL" id="XDO98197.1"/>
    </source>
</evidence>
<dbReference type="NCBIfam" id="NF002003">
    <property type="entry name" value="PRK00802.1-3"/>
    <property type="match status" value="1"/>
</dbReference>
<dbReference type="GO" id="GO:0006284">
    <property type="term" value="P:base-excision repair"/>
    <property type="evidence" value="ECO:0007669"/>
    <property type="project" value="InterPro"/>
</dbReference>
<dbReference type="GO" id="GO:0003905">
    <property type="term" value="F:alkylbase DNA N-glycosylase activity"/>
    <property type="evidence" value="ECO:0007669"/>
    <property type="project" value="InterPro"/>
</dbReference>
<evidence type="ECO:0000256" key="2">
    <source>
        <dbReference type="ARBA" id="ARBA00022763"/>
    </source>
</evidence>
<sequence length="197" mass="21169">MADHWLDLNQPPWRVARALIGSRLTVEGLGGVVVETEAYDSDDEASHSFIGPTARNAAMFGPVGNAYVYRIFGLHWCLNLVCGDQPGGAVLFRALEPTIGIEAMRSRRPDAPFQRLCAGPGNLCQALGIDQRLGGRSFLEPPFGLAAPMGPTPVVVGPRVGITKAVHTPWRFGLAGSPFLSRRFPPQTPDEVSKGQP</sequence>
<dbReference type="InterPro" id="IPR036995">
    <property type="entry name" value="MPG_sf"/>
</dbReference>
<dbReference type="Gene3D" id="3.10.300.10">
    <property type="entry name" value="Methylpurine-DNA glycosylase (MPG)"/>
    <property type="match status" value="1"/>
</dbReference>
<keyword evidence="4 5" id="KW-0234">DNA repair</keyword>
<evidence type="ECO:0000256" key="4">
    <source>
        <dbReference type="ARBA" id="ARBA00023204"/>
    </source>
</evidence>
<dbReference type="InterPro" id="IPR011034">
    <property type="entry name" value="Formyl_transferase-like_C_sf"/>
</dbReference>
<dbReference type="PANTHER" id="PTHR10429:SF0">
    <property type="entry name" value="DNA-3-METHYLADENINE GLYCOSYLASE"/>
    <property type="match status" value="1"/>
</dbReference>
<name>A0AB39KX78_9CAUL</name>
<dbReference type="Pfam" id="PF02245">
    <property type="entry name" value="Pur_DNA_glyco"/>
    <property type="match status" value="1"/>
</dbReference>
<accession>A0AB39KX78</accession>
<dbReference type="HAMAP" id="MF_00527">
    <property type="entry name" value="3MGH"/>
    <property type="match status" value="1"/>
</dbReference>
<protein>
    <recommendedName>
        <fullName evidence="5">Putative 3-methyladenine DNA glycosylase</fullName>
        <ecNumber evidence="5">3.2.2.-</ecNumber>
    </recommendedName>
</protein>
<dbReference type="CDD" id="cd00540">
    <property type="entry name" value="AAG"/>
    <property type="match status" value="1"/>
</dbReference>
<gene>
    <name evidence="6" type="ORF">ABOZ73_07215</name>
</gene>
<dbReference type="EC" id="3.2.2.-" evidence="5"/>
<organism evidence="6">
    <name type="scientific">Caulobacter sp. 73W</name>
    <dbReference type="NCBI Taxonomy" id="3161137"/>
    <lineage>
        <taxon>Bacteria</taxon>
        <taxon>Pseudomonadati</taxon>
        <taxon>Pseudomonadota</taxon>
        <taxon>Alphaproteobacteria</taxon>
        <taxon>Caulobacterales</taxon>
        <taxon>Caulobacteraceae</taxon>
        <taxon>Caulobacter</taxon>
    </lineage>
</organism>
<keyword evidence="3 5" id="KW-0378">Hydrolase</keyword>
<dbReference type="NCBIfam" id="TIGR00567">
    <property type="entry name" value="3mg"/>
    <property type="match status" value="1"/>
</dbReference>
<dbReference type="SUPFAM" id="SSF50486">
    <property type="entry name" value="FMT C-terminal domain-like"/>
    <property type="match status" value="1"/>
</dbReference>
<dbReference type="PANTHER" id="PTHR10429">
    <property type="entry name" value="DNA-3-METHYLADENINE GLYCOSYLASE"/>
    <property type="match status" value="1"/>
</dbReference>
<evidence type="ECO:0000256" key="1">
    <source>
        <dbReference type="ARBA" id="ARBA00009232"/>
    </source>
</evidence>
<dbReference type="EMBL" id="CP158375">
    <property type="protein sequence ID" value="XDO98197.1"/>
    <property type="molecule type" value="Genomic_DNA"/>
</dbReference>
<dbReference type="AlphaFoldDB" id="A0AB39KX78"/>
<keyword evidence="2 5" id="KW-0227">DNA damage</keyword>
<dbReference type="InterPro" id="IPR003180">
    <property type="entry name" value="MPG"/>
</dbReference>
<dbReference type="RefSeq" id="WP_369061920.1">
    <property type="nucleotide sequence ID" value="NZ_CP158375.1"/>
</dbReference>
<evidence type="ECO:0000256" key="5">
    <source>
        <dbReference type="HAMAP-Rule" id="MF_00527"/>
    </source>
</evidence>
<comment type="similarity">
    <text evidence="1 5">Belongs to the DNA glycosylase MPG family.</text>
</comment>
<evidence type="ECO:0000256" key="3">
    <source>
        <dbReference type="ARBA" id="ARBA00022801"/>
    </source>
</evidence>